<evidence type="ECO:0000313" key="4">
    <source>
        <dbReference type="EMBL" id="PRD12537.1"/>
    </source>
</evidence>
<evidence type="ECO:0000259" key="3">
    <source>
        <dbReference type="Pfam" id="PF22725"/>
    </source>
</evidence>
<dbReference type="Gene3D" id="3.40.50.720">
    <property type="entry name" value="NAD(P)-binding Rossmann-like Domain"/>
    <property type="match status" value="1"/>
</dbReference>
<protein>
    <submittedName>
        <fullName evidence="4">1-carboxy-3-chloro-3,4-dihydroxycyclo hexa-1,5-diene dehydrogenase</fullName>
    </submittedName>
</protein>
<dbReference type="OrthoDB" id="9801953at2"/>
<dbReference type="PANTHER" id="PTHR43818">
    <property type="entry name" value="BCDNA.GH03377"/>
    <property type="match status" value="1"/>
</dbReference>
<proteinExistence type="predicted"/>
<evidence type="ECO:0000313" key="5">
    <source>
        <dbReference type="Proteomes" id="UP000239181"/>
    </source>
</evidence>
<comment type="caution">
    <text evidence="4">The sequence shown here is derived from an EMBL/GenBank/DDBJ whole genome shotgun (WGS) entry which is preliminary data.</text>
</comment>
<dbReference type="GO" id="GO:0016491">
    <property type="term" value="F:oxidoreductase activity"/>
    <property type="evidence" value="ECO:0007669"/>
    <property type="project" value="UniProtKB-KW"/>
</dbReference>
<dbReference type="SUPFAM" id="SSF55347">
    <property type="entry name" value="Glyceraldehyde-3-phosphate dehydrogenase-like, C-terminal domain"/>
    <property type="match status" value="1"/>
</dbReference>
<dbReference type="EMBL" id="PDET01000030">
    <property type="protein sequence ID" value="PRD12537.1"/>
    <property type="molecule type" value="Genomic_DNA"/>
</dbReference>
<name>A0A2S9I406_9GAMM</name>
<dbReference type="GO" id="GO:0000166">
    <property type="term" value="F:nucleotide binding"/>
    <property type="evidence" value="ECO:0007669"/>
    <property type="project" value="InterPro"/>
</dbReference>
<dbReference type="InterPro" id="IPR050463">
    <property type="entry name" value="Gfo/Idh/MocA_oxidrdct_glycsds"/>
</dbReference>
<dbReference type="PANTHER" id="PTHR43818:SF11">
    <property type="entry name" value="BCDNA.GH03377"/>
    <property type="match status" value="1"/>
</dbReference>
<dbReference type="SUPFAM" id="SSF51735">
    <property type="entry name" value="NAD(P)-binding Rossmann-fold domains"/>
    <property type="match status" value="1"/>
</dbReference>
<keyword evidence="1" id="KW-0560">Oxidoreductase</keyword>
<dbReference type="AlphaFoldDB" id="A0A2S9I406"/>
<organism evidence="4 5">
    <name type="scientific">Pantoea coffeiphila</name>
    <dbReference type="NCBI Taxonomy" id="1465635"/>
    <lineage>
        <taxon>Bacteria</taxon>
        <taxon>Pseudomonadati</taxon>
        <taxon>Pseudomonadota</taxon>
        <taxon>Gammaproteobacteria</taxon>
        <taxon>Enterobacterales</taxon>
        <taxon>Erwiniaceae</taxon>
        <taxon>Pantoea</taxon>
    </lineage>
</organism>
<dbReference type="Pfam" id="PF01408">
    <property type="entry name" value="GFO_IDH_MocA"/>
    <property type="match status" value="1"/>
</dbReference>
<dbReference type="InterPro" id="IPR055170">
    <property type="entry name" value="GFO_IDH_MocA-like_dom"/>
</dbReference>
<sequence>MKKIGIGIIGTGFMGLSHALAYRAAAGIFPTDGVPELIAVADVDGAAAERAAKRFGFRRHTDDWQSLINDPDIDVVSITTPNRFHLEQALAAIKAGKHVHCEKPIAPTSEEARIMTDAAEAQGVITQVGFNYLKNPLIKLAREMIDNGDLGDIVSFRGIHAEDFMSSPLTPWSWRLDPAGGAGAVADLGSHIVAMARFLLGPVVAVQADLETVIKQRPVAAGAHELRAVEVDDIARLTVEFARGCKGSIEASWVAMGRNMQLGFEVYGTRGALHFTQERFNELHYYRHDAAGGVRGFQKIEAGPQQQPYGAFCPALGHQLGFNDLKTIEIAEFLRAVSGGEFSGPGFRDAMEIQQVIDAAIRSSREQRWVAV</sequence>
<dbReference type="Proteomes" id="UP000239181">
    <property type="component" value="Unassembled WGS sequence"/>
</dbReference>
<evidence type="ECO:0000256" key="1">
    <source>
        <dbReference type="ARBA" id="ARBA00023002"/>
    </source>
</evidence>
<accession>A0A2S9I406</accession>
<dbReference type="InterPro" id="IPR000683">
    <property type="entry name" value="Gfo/Idh/MocA-like_OxRdtase_N"/>
</dbReference>
<dbReference type="Gene3D" id="3.30.360.10">
    <property type="entry name" value="Dihydrodipicolinate Reductase, domain 2"/>
    <property type="match status" value="1"/>
</dbReference>
<feature type="domain" description="GFO/IDH/MocA-like oxidoreductase" evidence="3">
    <location>
        <begin position="139"/>
        <end position="273"/>
    </location>
</feature>
<feature type="domain" description="Gfo/Idh/MocA-like oxidoreductase N-terminal" evidence="2">
    <location>
        <begin position="5"/>
        <end position="130"/>
    </location>
</feature>
<evidence type="ECO:0000259" key="2">
    <source>
        <dbReference type="Pfam" id="PF01408"/>
    </source>
</evidence>
<dbReference type="InterPro" id="IPR036291">
    <property type="entry name" value="NAD(P)-bd_dom_sf"/>
</dbReference>
<reference evidence="4 5" key="1">
    <citation type="submission" date="2017-10" db="EMBL/GenBank/DDBJ databases">
        <title>Draft genome of two endophytic bacteria isolated from 'guarana' Paullinia cupana (Mart.) Ducke.</title>
        <authorList>
            <person name="Siqueira K.A."/>
            <person name="Liotti R.G."/>
            <person name="Mendes T.A."/>
            <person name="Soares M.A."/>
        </authorList>
    </citation>
    <scope>NUCLEOTIDE SEQUENCE [LARGE SCALE GENOMIC DNA]</scope>
    <source>
        <strain evidence="4 5">342</strain>
    </source>
</reference>
<dbReference type="RefSeq" id="WP_105595637.1">
    <property type="nucleotide sequence ID" value="NZ_PDET01000030.1"/>
</dbReference>
<gene>
    <name evidence="4" type="ORF">CQW29_25915</name>
</gene>
<keyword evidence="5" id="KW-1185">Reference proteome</keyword>
<dbReference type="Pfam" id="PF22725">
    <property type="entry name" value="GFO_IDH_MocA_C3"/>
    <property type="match status" value="1"/>
</dbReference>